<evidence type="ECO:0000313" key="2">
    <source>
        <dbReference type="EMBL" id="MDC0739787.1"/>
    </source>
</evidence>
<name>A0ABT5ED94_9BACT</name>
<evidence type="ECO:0000256" key="1">
    <source>
        <dbReference type="SAM" id="SignalP"/>
    </source>
</evidence>
<comment type="caution">
    <text evidence="2">The sequence shown here is derived from an EMBL/GenBank/DDBJ whole genome shotgun (WGS) entry which is preliminary data.</text>
</comment>
<organism evidence="2 3">
    <name type="scientific">Polyangium mundeleinium</name>
    <dbReference type="NCBI Taxonomy" id="2995306"/>
    <lineage>
        <taxon>Bacteria</taxon>
        <taxon>Pseudomonadati</taxon>
        <taxon>Myxococcota</taxon>
        <taxon>Polyangia</taxon>
        <taxon>Polyangiales</taxon>
        <taxon>Polyangiaceae</taxon>
        <taxon>Polyangium</taxon>
    </lineage>
</organism>
<evidence type="ECO:0000313" key="3">
    <source>
        <dbReference type="Proteomes" id="UP001221411"/>
    </source>
</evidence>
<keyword evidence="1" id="KW-0732">Signal</keyword>
<dbReference type="RefSeq" id="WP_271914236.1">
    <property type="nucleotide sequence ID" value="NZ_JAQNDO010000001.1"/>
</dbReference>
<reference evidence="2 3" key="1">
    <citation type="submission" date="2022-11" db="EMBL/GenBank/DDBJ databases">
        <title>Minimal conservation of predation-associated metabolite biosynthetic gene clusters underscores biosynthetic potential of Myxococcota including descriptions for ten novel species: Archangium lansinium sp. nov., Myxococcus landrumus sp. nov., Nannocystis bai.</title>
        <authorList>
            <person name="Ahearne A."/>
            <person name="Stevens C."/>
            <person name="Dowd S."/>
        </authorList>
    </citation>
    <scope>NUCLEOTIDE SEQUENCE [LARGE SCALE GENOMIC DNA]</scope>
    <source>
        <strain evidence="2 3">RJM3</strain>
    </source>
</reference>
<accession>A0ABT5ED94</accession>
<sequence>MNRILLPALVSLLAMGCGKAAVRTQALAPEKPAPVVTAQKETVAKAEPEAVEEQAPVKGRREVGDYVVYRFSGSFQKAPVTLTERVVGRDKNSLVIDFILEEGKATSELRVRLSDAPDTRGEVLSVQRIEKGKLVPAGADEYEALMGKTMVVADENEEALGSEHVVAVMGNDLLPAKRTSFRVKIGEKKATLTTVVSDKFPWGDLSGEIAAEDGSVIYRAEVLNVGHVVETKKGSEPQVARSDYEDFE</sequence>
<keyword evidence="3" id="KW-1185">Reference proteome</keyword>
<proteinExistence type="predicted"/>
<feature type="chain" id="PRO_5047216275" description="Lipoprotein" evidence="1">
    <location>
        <begin position="21"/>
        <end position="248"/>
    </location>
</feature>
<dbReference type="EMBL" id="JAQNDO010000001">
    <property type="protein sequence ID" value="MDC0739787.1"/>
    <property type="molecule type" value="Genomic_DNA"/>
</dbReference>
<gene>
    <name evidence="2" type="ORF">POL67_00410</name>
</gene>
<dbReference type="Proteomes" id="UP001221411">
    <property type="component" value="Unassembled WGS sequence"/>
</dbReference>
<evidence type="ECO:0008006" key="4">
    <source>
        <dbReference type="Google" id="ProtNLM"/>
    </source>
</evidence>
<feature type="signal peptide" evidence="1">
    <location>
        <begin position="1"/>
        <end position="20"/>
    </location>
</feature>
<protein>
    <recommendedName>
        <fullName evidence="4">Lipoprotein</fullName>
    </recommendedName>
</protein>
<dbReference type="PROSITE" id="PS51257">
    <property type="entry name" value="PROKAR_LIPOPROTEIN"/>
    <property type="match status" value="1"/>
</dbReference>